<evidence type="ECO:0000313" key="4">
    <source>
        <dbReference type="Proteomes" id="UP000607397"/>
    </source>
</evidence>
<dbReference type="InterPro" id="IPR000253">
    <property type="entry name" value="FHA_dom"/>
</dbReference>
<accession>A0A8K2ANF6</accession>
<feature type="domain" description="FHA" evidence="2">
    <location>
        <begin position="28"/>
        <end position="78"/>
    </location>
</feature>
<dbReference type="CDD" id="cd00060">
    <property type="entry name" value="FHA"/>
    <property type="match status" value="1"/>
</dbReference>
<reference evidence="3" key="1">
    <citation type="submission" date="2019-12" db="EMBL/GenBank/DDBJ databases">
        <title>High-Quality draft genome sequences of three cyanobacteria isolated from the limestone walls of the Old Cathedral of Coimbra.</title>
        <authorList>
            <person name="Tiago I."/>
            <person name="Soares F."/>
            <person name="Portugal A."/>
        </authorList>
    </citation>
    <scope>NUCLEOTIDE SEQUENCE [LARGE SCALE GENOMIC DNA]</scope>
    <source>
        <strain evidence="3">C</strain>
    </source>
</reference>
<dbReference type="InterPro" id="IPR008984">
    <property type="entry name" value="SMAD_FHA_dom_sf"/>
</dbReference>
<keyword evidence="4" id="KW-1185">Reference proteome</keyword>
<evidence type="ECO:0000259" key="2">
    <source>
        <dbReference type="PROSITE" id="PS50006"/>
    </source>
</evidence>
<dbReference type="PROSITE" id="PS50006">
    <property type="entry name" value="FHA_DOMAIN"/>
    <property type="match status" value="1"/>
</dbReference>
<protein>
    <submittedName>
        <fullName evidence="3">FHA domain-containing protein</fullName>
    </submittedName>
</protein>
<dbReference type="InterPro" id="IPR050923">
    <property type="entry name" value="Cell_Proc_Reg/RNA_Proc"/>
</dbReference>
<organism evidence="3 4">
    <name type="scientific">Petrachloros mirabilis ULC683</name>
    <dbReference type="NCBI Taxonomy" id="2781853"/>
    <lineage>
        <taxon>Bacteria</taxon>
        <taxon>Bacillati</taxon>
        <taxon>Cyanobacteriota</taxon>
        <taxon>Cyanophyceae</taxon>
        <taxon>Synechococcales</taxon>
        <taxon>Petrachlorosaceae</taxon>
        <taxon>Petrachloros</taxon>
        <taxon>Petrachloros mirabilis</taxon>
    </lineage>
</organism>
<name>A0A8K2ANF6_9CYAN</name>
<dbReference type="SUPFAM" id="SSF49879">
    <property type="entry name" value="SMAD/FHA domain"/>
    <property type="match status" value="1"/>
</dbReference>
<dbReference type="SMART" id="SM00240">
    <property type="entry name" value="FHA"/>
    <property type="match status" value="1"/>
</dbReference>
<dbReference type="RefSeq" id="WP_161824228.1">
    <property type="nucleotide sequence ID" value="NZ_WVIC01000006.1"/>
</dbReference>
<dbReference type="PANTHER" id="PTHR23308">
    <property type="entry name" value="NUCLEAR INHIBITOR OF PROTEIN PHOSPHATASE-1"/>
    <property type="match status" value="1"/>
</dbReference>
<evidence type="ECO:0000256" key="1">
    <source>
        <dbReference type="SAM" id="MobiDB-lite"/>
    </source>
</evidence>
<comment type="caution">
    <text evidence="3">The sequence shown here is derived from an EMBL/GenBank/DDBJ whole genome shotgun (WGS) entry which is preliminary data.</text>
</comment>
<dbReference type="Pfam" id="PF00498">
    <property type="entry name" value="FHA"/>
    <property type="match status" value="1"/>
</dbReference>
<sequence length="310" mass="35041">MTPPDPPKLIIRSDTGTQQIQLVDQPLWTVGRSQMNSICLSDPCASRHHAKIETVFDRHFCYVDLQSRNGSMINGHPVITPTLLQNGDRITIGSTEILFRRGIVTQAGNDTHQPQKQILTLQGAATQGIIWQELFLSHGISVIWETGETELLHHLRPQNANLPNLLLLDTEVFQQRLLEFCFWCRQQFPRMQIVLTYRETPHLSLDWQKQVAALGISCFLPAFDHHHLSTQTQVIQGRFNAVLQLISSSLNPETFHTTLKTLDQLLNQLSAVDKPAADPNPPSAPDPDEITSFLKMPSSPPPQRRQKHNN</sequence>
<dbReference type="EMBL" id="WVIC01000006">
    <property type="protein sequence ID" value="NCJ05748.1"/>
    <property type="molecule type" value="Genomic_DNA"/>
</dbReference>
<gene>
    <name evidence="3" type="ORF">GS597_04320</name>
</gene>
<evidence type="ECO:0000313" key="3">
    <source>
        <dbReference type="EMBL" id="NCJ05748.1"/>
    </source>
</evidence>
<dbReference type="Gene3D" id="2.60.200.20">
    <property type="match status" value="1"/>
</dbReference>
<proteinExistence type="predicted"/>
<feature type="region of interest" description="Disordered" evidence="1">
    <location>
        <begin position="272"/>
        <end position="310"/>
    </location>
</feature>
<dbReference type="Proteomes" id="UP000607397">
    <property type="component" value="Unassembled WGS sequence"/>
</dbReference>
<dbReference type="AlphaFoldDB" id="A0A8K2ANF6"/>